<feature type="transmembrane region" description="Helical" evidence="1">
    <location>
        <begin position="42"/>
        <end position="75"/>
    </location>
</feature>
<reference evidence="2 3" key="1">
    <citation type="submission" date="2018-12" db="EMBL/GenBank/DDBJ databases">
        <authorList>
            <consortium name="Pathogen Informatics"/>
        </authorList>
    </citation>
    <scope>NUCLEOTIDE SEQUENCE [LARGE SCALE GENOMIC DNA]</scope>
    <source>
        <strain evidence="2 3">NCTC10485</strain>
    </source>
</reference>
<evidence type="ECO:0008006" key="4">
    <source>
        <dbReference type="Google" id="ProtNLM"/>
    </source>
</evidence>
<dbReference type="Proteomes" id="UP000282551">
    <property type="component" value="Chromosome"/>
</dbReference>
<dbReference type="EMBL" id="LR134355">
    <property type="protein sequence ID" value="VEG48268.1"/>
    <property type="molecule type" value="Genomic_DNA"/>
</dbReference>
<organism evidence="2 3">
    <name type="scientific">Mycolicibacterium chitae</name>
    <name type="common">Mycobacterium chitae</name>
    <dbReference type="NCBI Taxonomy" id="1792"/>
    <lineage>
        <taxon>Bacteria</taxon>
        <taxon>Bacillati</taxon>
        <taxon>Actinomycetota</taxon>
        <taxon>Actinomycetes</taxon>
        <taxon>Mycobacteriales</taxon>
        <taxon>Mycobacteriaceae</taxon>
        <taxon>Mycolicibacterium</taxon>
    </lineage>
</organism>
<keyword evidence="1" id="KW-1133">Transmembrane helix</keyword>
<protein>
    <recommendedName>
        <fullName evidence="4">Transmembrane protein</fullName>
    </recommendedName>
</protein>
<gene>
    <name evidence="2" type="ORF">NCTC10485_02562</name>
</gene>
<evidence type="ECO:0000313" key="3">
    <source>
        <dbReference type="Proteomes" id="UP000282551"/>
    </source>
</evidence>
<keyword evidence="1" id="KW-0472">Membrane</keyword>
<keyword evidence="3" id="KW-1185">Reference proteome</keyword>
<dbReference type="AlphaFoldDB" id="A0A3S4RE27"/>
<sequence length="82" mass="8482">MALMTTAEQFRSAAQSRTPLAQRELSIAGVPWPAYKVVALLVGALVLAVVGVVSASAATAVLSATAVTTVAWWVLGAGHRRH</sequence>
<name>A0A3S4RE27_MYCCI</name>
<evidence type="ECO:0000313" key="2">
    <source>
        <dbReference type="EMBL" id="VEG48268.1"/>
    </source>
</evidence>
<keyword evidence="1" id="KW-0812">Transmembrane</keyword>
<proteinExistence type="predicted"/>
<accession>A0A3S4RE27</accession>
<evidence type="ECO:0000256" key="1">
    <source>
        <dbReference type="SAM" id="Phobius"/>
    </source>
</evidence>